<proteinExistence type="predicted"/>
<dbReference type="Proteomes" id="UP000838756">
    <property type="component" value="Unassembled WGS sequence"/>
</dbReference>
<organism evidence="1 2">
    <name type="scientific">Pararge aegeria aegeria</name>
    <dbReference type="NCBI Taxonomy" id="348720"/>
    <lineage>
        <taxon>Eukaryota</taxon>
        <taxon>Metazoa</taxon>
        <taxon>Ecdysozoa</taxon>
        <taxon>Arthropoda</taxon>
        <taxon>Hexapoda</taxon>
        <taxon>Insecta</taxon>
        <taxon>Pterygota</taxon>
        <taxon>Neoptera</taxon>
        <taxon>Endopterygota</taxon>
        <taxon>Lepidoptera</taxon>
        <taxon>Glossata</taxon>
        <taxon>Ditrysia</taxon>
        <taxon>Papilionoidea</taxon>
        <taxon>Nymphalidae</taxon>
        <taxon>Satyrinae</taxon>
        <taxon>Satyrini</taxon>
        <taxon>Parargina</taxon>
        <taxon>Pararge</taxon>
    </lineage>
</organism>
<name>A0A8S4QTN3_9NEOP</name>
<feature type="non-terminal residue" evidence="1">
    <location>
        <position position="47"/>
    </location>
</feature>
<comment type="caution">
    <text evidence="1">The sequence shown here is derived from an EMBL/GenBank/DDBJ whole genome shotgun (WGS) entry which is preliminary data.</text>
</comment>
<accession>A0A8S4QTN3</accession>
<keyword evidence="2" id="KW-1185">Reference proteome</keyword>
<sequence length="47" mass="5071">MKGKSQAPGAADEAAAGHRNLITTIGRATLSGWRSYICLCVRPKRTR</sequence>
<evidence type="ECO:0000313" key="1">
    <source>
        <dbReference type="EMBL" id="CAH2217889.1"/>
    </source>
</evidence>
<reference evidence="1" key="1">
    <citation type="submission" date="2022-03" db="EMBL/GenBank/DDBJ databases">
        <authorList>
            <person name="Lindestad O."/>
        </authorList>
    </citation>
    <scope>NUCLEOTIDE SEQUENCE</scope>
</reference>
<evidence type="ECO:0000313" key="2">
    <source>
        <dbReference type="Proteomes" id="UP000838756"/>
    </source>
</evidence>
<dbReference type="AlphaFoldDB" id="A0A8S4QTN3"/>
<dbReference type="EMBL" id="CAKXAJ010018735">
    <property type="protein sequence ID" value="CAH2217889.1"/>
    <property type="molecule type" value="Genomic_DNA"/>
</dbReference>
<gene>
    <name evidence="1" type="primary">jg24226</name>
    <name evidence="1" type="ORF">PAEG_LOCUS5766</name>
</gene>
<protein>
    <submittedName>
        <fullName evidence="1">Jg24226 protein</fullName>
    </submittedName>
</protein>